<proteinExistence type="predicted"/>
<feature type="signal peptide" evidence="2">
    <location>
        <begin position="1"/>
        <end position="18"/>
    </location>
</feature>
<keyword evidence="1" id="KW-0472">Membrane</keyword>
<feature type="transmembrane region" description="Helical" evidence="1">
    <location>
        <begin position="86"/>
        <end position="106"/>
    </location>
</feature>
<comment type="caution">
    <text evidence="3">The sequence shown here is derived from an EMBL/GenBank/DDBJ whole genome shotgun (WGS) entry which is preliminary data.</text>
</comment>
<reference evidence="3 4" key="1">
    <citation type="submission" date="2019-10" db="EMBL/GenBank/DDBJ databases">
        <title>Draft Genome Sequence of Cytophagaceae sp. SJW1-29.</title>
        <authorList>
            <person name="Choi A."/>
        </authorList>
    </citation>
    <scope>NUCLEOTIDE SEQUENCE [LARGE SCALE GENOMIC DNA]</scope>
    <source>
        <strain evidence="3 4">SJW1-29</strain>
    </source>
</reference>
<sequence>MKVMLIGLLLCIGAQALAQQADTNKIRTRISDDGGTLSIQIDGDRNGQRIHFDQAFDVAGMNGLQKKILKYRVFAAVGVPLPFKDILWLIGLGFGFVILIMTFLIVRFQKRRSPLFPDLTDAIH</sequence>
<keyword evidence="2" id="KW-0732">Signal</keyword>
<keyword evidence="4" id="KW-1185">Reference proteome</keyword>
<organism evidence="3 4">
    <name type="scientific">Salmonirosea aquatica</name>
    <dbReference type="NCBI Taxonomy" id="2654236"/>
    <lineage>
        <taxon>Bacteria</taxon>
        <taxon>Pseudomonadati</taxon>
        <taxon>Bacteroidota</taxon>
        <taxon>Cytophagia</taxon>
        <taxon>Cytophagales</taxon>
        <taxon>Spirosomataceae</taxon>
        <taxon>Salmonirosea</taxon>
    </lineage>
</organism>
<gene>
    <name evidence="3" type="ORF">GBK04_15785</name>
</gene>
<evidence type="ECO:0000313" key="3">
    <source>
        <dbReference type="EMBL" id="MPR34775.1"/>
    </source>
</evidence>
<accession>A0A7C9BKE6</accession>
<feature type="chain" id="PRO_5028883576" evidence="2">
    <location>
        <begin position="19"/>
        <end position="124"/>
    </location>
</feature>
<evidence type="ECO:0000256" key="2">
    <source>
        <dbReference type="SAM" id="SignalP"/>
    </source>
</evidence>
<evidence type="ECO:0000256" key="1">
    <source>
        <dbReference type="SAM" id="Phobius"/>
    </source>
</evidence>
<evidence type="ECO:0000313" key="4">
    <source>
        <dbReference type="Proteomes" id="UP000479293"/>
    </source>
</evidence>
<dbReference type="RefSeq" id="WP_152761274.1">
    <property type="nucleotide sequence ID" value="NZ_WHLY01000002.1"/>
</dbReference>
<keyword evidence="1" id="KW-0812">Transmembrane</keyword>
<protein>
    <submittedName>
        <fullName evidence="3">Uncharacterized protein</fullName>
    </submittedName>
</protein>
<dbReference type="AlphaFoldDB" id="A0A7C9BKE6"/>
<keyword evidence="1" id="KW-1133">Transmembrane helix</keyword>
<dbReference type="EMBL" id="WHLY01000002">
    <property type="protein sequence ID" value="MPR34775.1"/>
    <property type="molecule type" value="Genomic_DNA"/>
</dbReference>
<name>A0A7C9BKE6_9BACT</name>
<dbReference type="Proteomes" id="UP000479293">
    <property type="component" value="Unassembled WGS sequence"/>
</dbReference>